<feature type="compositionally biased region" description="Low complexity" evidence="1">
    <location>
        <begin position="206"/>
        <end position="229"/>
    </location>
</feature>
<reference evidence="2" key="1">
    <citation type="submission" date="2024-06" db="EMBL/GenBank/DDBJ databases">
        <title>Intestivirid acquisition increases across infancy in a wild primate population.</title>
        <authorList>
            <person name="Schneider-Creas I.A."/>
            <person name="Moya I.L."/>
            <person name="Chiou K.L."/>
            <person name="Baniel A."/>
            <person name="Azanaw Haile A."/>
            <person name="Kebede F."/>
            <person name="Abebe B."/>
            <person name="Snyder-Mackler N."/>
            <person name="Varsani A."/>
        </authorList>
    </citation>
    <scope>NUCLEOTIDE SEQUENCE</scope>
    <source>
        <strain evidence="2">Int_RNL_2018_1178_PEE</strain>
    </source>
</reference>
<name>A0AAU8MJW7_9CAUD</name>
<organism evidence="2">
    <name type="scientific">Geladintestivirus 6</name>
    <dbReference type="NCBI Taxonomy" id="3233138"/>
    <lineage>
        <taxon>Viruses</taxon>
        <taxon>Duplodnaviria</taxon>
        <taxon>Heunggongvirae</taxon>
        <taxon>Uroviricota</taxon>
        <taxon>Caudoviricetes</taxon>
        <taxon>Crassvirales</taxon>
    </lineage>
</organism>
<evidence type="ECO:0000313" key="2">
    <source>
        <dbReference type="EMBL" id="XCO00165.1"/>
    </source>
</evidence>
<evidence type="ECO:0000256" key="1">
    <source>
        <dbReference type="SAM" id="MobiDB-lite"/>
    </source>
</evidence>
<dbReference type="EMBL" id="PP965496">
    <property type="protein sequence ID" value="XCO00165.1"/>
    <property type="molecule type" value="Genomic_DNA"/>
</dbReference>
<feature type="region of interest" description="Disordered" evidence="1">
    <location>
        <begin position="200"/>
        <end position="236"/>
    </location>
</feature>
<feature type="region of interest" description="Disordered" evidence="1">
    <location>
        <begin position="337"/>
        <end position="382"/>
    </location>
</feature>
<sequence length="414" mass="46008">MANEIPKMSLKQATPIQGSFTPVVYTPQTEDLSLLQKSLAQIEARQTSAYEQQAKFNETAAKLQTLVNPEEKQWVYDYINKQSSGFKNSIESGDYGSALRQAVNAGSNLLSTPEAIGRIKAQEEYQQEVKAQQVRRDKGEISQNTYDWWMSNNPYKYEDTYDNNGNIIGGSSFVAESRPVADINWAAQAQAAFKMITPYKNKKSSETSTSTSSTTDGNGSSSSKSSGSSRQVEKVSKKDILDNIEALLSATPDGFRQAEQAFDVAIFEFNKMSQQYQELIAKNPDSKEAKILKQKLNAREKLMYKNGSPIDYKEYYARMITNNLYADKLAYEWHTNATSSSTSRSSQKTTPKPESTGTTGTTGTTGIYTQTPGSIYNSSTDLVDGPNVRNEIYINDAQQGVESAVYNINGKPWR</sequence>
<proteinExistence type="predicted"/>
<protein>
    <submittedName>
        <fullName evidence="2">Uncharacterized protein</fullName>
    </submittedName>
</protein>
<accession>A0AAU8MJW7</accession>
<feature type="compositionally biased region" description="Low complexity" evidence="1">
    <location>
        <begin position="337"/>
        <end position="373"/>
    </location>
</feature>